<accession>A0ABD6F064</accession>
<evidence type="ECO:0000256" key="2">
    <source>
        <dbReference type="ARBA" id="ARBA00022692"/>
    </source>
</evidence>
<dbReference type="Proteomes" id="UP001608902">
    <property type="component" value="Unassembled WGS sequence"/>
</dbReference>
<feature type="transmembrane region" description="Helical" evidence="5">
    <location>
        <begin position="12"/>
        <end position="37"/>
    </location>
</feature>
<feature type="transmembrane region" description="Helical" evidence="5">
    <location>
        <begin position="43"/>
        <end position="68"/>
    </location>
</feature>
<dbReference type="EMBL" id="JBGFUD010009413">
    <property type="protein sequence ID" value="MFH4982487.1"/>
    <property type="molecule type" value="Genomic_DNA"/>
</dbReference>
<reference evidence="6 7" key="1">
    <citation type="submission" date="2024-08" db="EMBL/GenBank/DDBJ databases">
        <title>Gnathostoma spinigerum genome.</title>
        <authorList>
            <person name="Gonzalez-Bertolin B."/>
            <person name="Monzon S."/>
            <person name="Zaballos A."/>
            <person name="Jimenez P."/>
            <person name="Dekumyoy P."/>
            <person name="Varona S."/>
            <person name="Cuesta I."/>
            <person name="Sumanam S."/>
            <person name="Adisakwattana P."/>
            <person name="Gasser R.B."/>
            <person name="Hernandez-Gonzalez A."/>
            <person name="Young N.D."/>
            <person name="Perteguer M.J."/>
        </authorList>
    </citation>
    <scope>NUCLEOTIDE SEQUENCE [LARGE SCALE GENOMIC DNA]</scope>
    <source>
        <strain evidence="6">AL3</strain>
        <tissue evidence="6">Liver</tissue>
    </source>
</reference>
<keyword evidence="4 5" id="KW-0472">Membrane</keyword>
<evidence type="ECO:0008006" key="8">
    <source>
        <dbReference type="Google" id="ProtNLM"/>
    </source>
</evidence>
<protein>
    <recommendedName>
        <fullName evidence="8">Transmembrane protein 216</fullName>
    </recommendedName>
</protein>
<evidence type="ECO:0000256" key="4">
    <source>
        <dbReference type="ARBA" id="ARBA00023136"/>
    </source>
</evidence>
<evidence type="ECO:0000313" key="7">
    <source>
        <dbReference type="Proteomes" id="UP001608902"/>
    </source>
</evidence>
<keyword evidence="7" id="KW-1185">Reference proteome</keyword>
<dbReference type="AlphaFoldDB" id="A0ABD6F064"/>
<comment type="subcellular location">
    <subcellularLocation>
        <location evidence="1">Membrane</location>
        <topology evidence="1">Multi-pass membrane protein</topology>
    </subcellularLocation>
</comment>
<dbReference type="Pfam" id="PF09799">
    <property type="entry name" value="Transmemb_17"/>
    <property type="match status" value="1"/>
</dbReference>
<comment type="caution">
    <text evidence="6">The sequence shown here is derived from an EMBL/GenBank/DDBJ whole genome shotgun (WGS) entry which is preliminary data.</text>
</comment>
<evidence type="ECO:0000313" key="6">
    <source>
        <dbReference type="EMBL" id="MFH4982487.1"/>
    </source>
</evidence>
<name>A0ABD6F064_9BILA</name>
<dbReference type="PANTHER" id="PTHR13531">
    <property type="entry name" value="GEO07735P1-RELATED-RELATED"/>
    <property type="match status" value="1"/>
</dbReference>
<dbReference type="InterPro" id="IPR019184">
    <property type="entry name" value="Uncharacterised_TM-17"/>
</dbReference>
<evidence type="ECO:0000256" key="5">
    <source>
        <dbReference type="SAM" id="Phobius"/>
    </source>
</evidence>
<evidence type="ECO:0000256" key="1">
    <source>
        <dbReference type="ARBA" id="ARBA00004141"/>
    </source>
</evidence>
<organism evidence="6 7">
    <name type="scientific">Gnathostoma spinigerum</name>
    <dbReference type="NCBI Taxonomy" id="75299"/>
    <lineage>
        <taxon>Eukaryota</taxon>
        <taxon>Metazoa</taxon>
        <taxon>Ecdysozoa</taxon>
        <taxon>Nematoda</taxon>
        <taxon>Chromadorea</taxon>
        <taxon>Rhabditida</taxon>
        <taxon>Spirurina</taxon>
        <taxon>Gnathostomatomorpha</taxon>
        <taxon>Gnathostomatoidea</taxon>
        <taxon>Gnathostomatidae</taxon>
        <taxon>Gnathostoma</taxon>
    </lineage>
</organism>
<dbReference type="PANTHER" id="PTHR13531:SF0">
    <property type="entry name" value="GEO07735P1-RELATED"/>
    <property type="match status" value="1"/>
</dbReference>
<keyword evidence="3 5" id="KW-1133">Transmembrane helix</keyword>
<feature type="transmembrane region" description="Helical" evidence="5">
    <location>
        <begin position="80"/>
        <end position="100"/>
    </location>
</feature>
<dbReference type="GO" id="GO:0016020">
    <property type="term" value="C:membrane"/>
    <property type="evidence" value="ECO:0007669"/>
    <property type="project" value="UniProtKB-SubCell"/>
</dbReference>
<gene>
    <name evidence="6" type="ORF">AB6A40_009196</name>
</gene>
<evidence type="ECO:0000256" key="3">
    <source>
        <dbReference type="ARBA" id="ARBA00022989"/>
    </source>
</evidence>
<keyword evidence="2 5" id="KW-0812">Transmembrane</keyword>
<feature type="transmembrane region" description="Helical" evidence="5">
    <location>
        <begin position="106"/>
        <end position="134"/>
    </location>
</feature>
<proteinExistence type="predicted"/>
<sequence length="140" mass="15823">MISNSVRSSLPLQFLLITNGPYAVVFVVLMLSLLFYKTTYLPYAFHVKVCDFLLILMFAPVEALRLYWGRRGNLTENPPFITFSLALNLAVIAVCVYWAIFQSYILFLEFIIVCIEGVFVIAESLFALILIAVLSRPAST</sequence>